<dbReference type="PROSITE" id="PS50110">
    <property type="entry name" value="RESPONSE_REGULATORY"/>
    <property type="match status" value="1"/>
</dbReference>
<feature type="region of interest" description="Disordered" evidence="9">
    <location>
        <begin position="134"/>
        <end position="169"/>
    </location>
</feature>
<organism evidence="12 13">
    <name type="scientific">Enterocloster alcoholdehydrogenati</name>
    <dbReference type="NCBI Taxonomy" id="2547410"/>
    <lineage>
        <taxon>Bacteria</taxon>
        <taxon>Bacillati</taxon>
        <taxon>Bacillota</taxon>
        <taxon>Clostridia</taxon>
        <taxon>Lachnospirales</taxon>
        <taxon>Lachnospiraceae</taxon>
        <taxon>Enterocloster</taxon>
    </lineage>
</organism>
<dbReference type="SMART" id="SM00448">
    <property type="entry name" value="REC"/>
    <property type="match status" value="1"/>
</dbReference>
<comment type="catalytic activity">
    <reaction evidence="5 6">
        <text>[protein]-L-glutamate 5-O-methyl ester + H2O = L-glutamyl-[protein] + methanol + H(+)</text>
        <dbReference type="Rhea" id="RHEA:23236"/>
        <dbReference type="Rhea" id="RHEA-COMP:10208"/>
        <dbReference type="Rhea" id="RHEA-COMP:10311"/>
        <dbReference type="ChEBI" id="CHEBI:15377"/>
        <dbReference type="ChEBI" id="CHEBI:15378"/>
        <dbReference type="ChEBI" id="CHEBI:17790"/>
        <dbReference type="ChEBI" id="CHEBI:29973"/>
        <dbReference type="ChEBI" id="CHEBI:82795"/>
        <dbReference type="EC" id="3.1.1.61"/>
    </reaction>
</comment>
<evidence type="ECO:0000256" key="1">
    <source>
        <dbReference type="ARBA" id="ARBA00022490"/>
    </source>
</evidence>
<keyword evidence="2 6" id="KW-0145">Chemotaxis</keyword>
<comment type="function">
    <text evidence="4">May play the central regulatory role in sporulation. It may be an element of the effector pathway responsible for the activation of sporulation genes in response to nutritional stress. Spo0A may act in concert with spo0H (a sigma factor) to control the expression of some genes that are critical to the sporulation process.</text>
</comment>
<feature type="domain" description="Response regulatory" evidence="10">
    <location>
        <begin position="6"/>
        <end position="119"/>
    </location>
</feature>
<dbReference type="InterPro" id="IPR008248">
    <property type="entry name" value="CheB-like"/>
</dbReference>
<accession>A0ABQ0AX13</accession>
<dbReference type="Pfam" id="PF00072">
    <property type="entry name" value="Response_reg"/>
    <property type="match status" value="1"/>
</dbReference>
<dbReference type="InterPro" id="IPR011006">
    <property type="entry name" value="CheY-like_superfamily"/>
</dbReference>
<dbReference type="CDD" id="cd16432">
    <property type="entry name" value="CheB_Rec"/>
    <property type="match status" value="1"/>
</dbReference>
<dbReference type="Gene3D" id="3.40.50.2300">
    <property type="match status" value="1"/>
</dbReference>
<evidence type="ECO:0000256" key="6">
    <source>
        <dbReference type="HAMAP-Rule" id="MF_00099"/>
    </source>
</evidence>
<feature type="active site" evidence="6 7">
    <location>
        <position position="206"/>
    </location>
</feature>
<evidence type="ECO:0000256" key="8">
    <source>
        <dbReference type="PROSITE-ProRule" id="PRU00169"/>
    </source>
</evidence>
<comment type="PTM">
    <text evidence="6">Phosphorylated by CheA. Phosphorylation of the N-terminal regulatory domain activates the methylesterase activity.</text>
</comment>
<reference evidence="12 13" key="1">
    <citation type="submission" date="2024-04" db="EMBL/GenBank/DDBJ databases">
        <title>Defined microbial consortia suppress multidrug-resistant proinflammatory Enterobacteriaceae via ecological control.</title>
        <authorList>
            <person name="Furuichi M."/>
            <person name="Kawaguchi T."/>
            <person name="Pust M."/>
            <person name="Yasuma K."/>
            <person name="Plichta D."/>
            <person name="Hasegawa N."/>
            <person name="Ohya T."/>
            <person name="Bhattarai S."/>
            <person name="Sasajima S."/>
            <person name="Aoto Y."/>
            <person name="Tuganbaev T."/>
            <person name="Yaginuma M."/>
            <person name="Ueda M."/>
            <person name="Okahashi N."/>
            <person name="Amafuji K."/>
            <person name="Kiridooshi Y."/>
            <person name="Sugita K."/>
            <person name="Strazar M."/>
            <person name="Skelly A."/>
            <person name="Suda W."/>
            <person name="Hattori M."/>
            <person name="Nakamoto N."/>
            <person name="Caballero S."/>
            <person name="Norman J."/>
            <person name="Olle B."/>
            <person name="Tanoue T."/>
            <person name="Arita M."/>
            <person name="Bucci V."/>
            <person name="Atarashi K."/>
            <person name="Xavier R."/>
            <person name="Honda K."/>
        </authorList>
    </citation>
    <scope>NUCLEOTIDE SEQUENCE [LARGE SCALE GENOMIC DNA]</scope>
    <source>
        <strain evidence="13">f13</strain>
    </source>
</reference>
<keyword evidence="13" id="KW-1185">Reference proteome</keyword>
<comment type="function">
    <text evidence="6">Involved in chemotaxis. Part of a chemotaxis signal transduction system that modulates chemotaxis in response to various stimuli. Catalyzes the demethylation of specific methylglutamate residues introduced into the chemoreceptors (methyl-accepting chemotaxis proteins or MCP) by CheR. Also mediates the irreversible deamidation of specific glutamine residues to glutamic acid.</text>
</comment>
<feature type="domain" description="CheB-type methylesterase" evidence="11">
    <location>
        <begin position="168"/>
        <end position="360"/>
    </location>
</feature>
<dbReference type="EC" id="3.5.1.44" evidence="6"/>
<dbReference type="EC" id="3.1.1.61" evidence="6"/>
<evidence type="ECO:0000256" key="5">
    <source>
        <dbReference type="ARBA" id="ARBA00048267"/>
    </source>
</evidence>
<sequence length="360" mass="38613">MTQSIRIMIIDDSALFRGWLIQSLSADPRFEVVGFAVNAMDAQTKIPLLKPDLLTLDIEMPGMSGIEFLKQFLPRHPIPVILVSSLNLRVFEALEAGAVDFVRKPDAQSGLSREIFLSTLKSKLAMAAKANVHLPSAPEREKKEPLSSLRPLRKPASIPGGTLQSGGRNGSAPVIAIGASTGGTEAILEVVRRFPVNTPGVVVTQHMPAGFTSMYAERLNRLCAMEVREAKNGDHIQPGRILLAPGGMQMRVVPLGNSYSVSVLPGEKVNGHRPSVDVLFDSVAMHVRDRAIGVLLTGMGADGAAGLLRMRKNGAFTIGQDKNSCVVYGMPMEAWKIGAVCRQLPLNAIGQAVLGRLSLS</sequence>
<evidence type="ECO:0000256" key="3">
    <source>
        <dbReference type="ARBA" id="ARBA00022801"/>
    </source>
</evidence>
<dbReference type="RefSeq" id="WP_390469603.1">
    <property type="nucleotide sequence ID" value="NZ_BAABXL010000001.1"/>
</dbReference>
<evidence type="ECO:0000259" key="10">
    <source>
        <dbReference type="PROSITE" id="PS50110"/>
    </source>
</evidence>
<dbReference type="Proteomes" id="UP001600894">
    <property type="component" value="Unassembled WGS sequence"/>
</dbReference>
<dbReference type="SUPFAM" id="SSF52172">
    <property type="entry name" value="CheY-like"/>
    <property type="match status" value="1"/>
</dbReference>
<dbReference type="InterPro" id="IPR035909">
    <property type="entry name" value="CheB_C"/>
</dbReference>
<dbReference type="HAMAP" id="MF_00099">
    <property type="entry name" value="CheB_chemtxs"/>
    <property type="match status" value="1"/>
</dbReference>
<evidence type="ECO:0000313" key="13">
    <source>
        <dbReference type="Proteomes" id="UP001600894"/>
    </source>
</evidence>
<evidence type="ECO:0000256" key="4">
    <source>
        <dbReference type="ARBA" id="ARBA00024867"/>
    </source>
</evidence>
<dbReference type="Pfam" id="PF01339">
    <property type="entry name" value="CheB_methylest"/>
    <property type="match status" value="1"/>
</dbReference>
<comment type="subcellular location">
    <subcellularLocation>
        <location evidence="6">Cytoplasm</location>
    </subcellularLocation>
</comment>
<dbReference type="InterPro" id="IPR000673">
    <property type="entry name" value="Sig_transdc_resp-reg_Me-estase"/>
</dbReference>
<evidence type="ECO:0000313" key="12">
    <source>
        <dbReference type="EMBL" id="GAA6268573.1"/>
    </source>
</evidence>
<evidence type="ECO:0000259" key="11">
    <source>
        <dbReference type="PROSITE" id="PS50122"/>
    </source>
</evidence>
<keyword evidence="3 6" id="KW-0378">Hydrolase</keyword>
<gene>
    <name evidence="6 12" type="primary">cheB</name>
    <name evidence="12" type="ORF">F130042H8_16330</name>
</gene>
<dbReference type="SUPFAM" id="SSF52738">
    <property type="entry name" value="Methylesterase CheB, C-terminal domain"/>
    <property type="match status" value="1"/>
</dbReference>
<dbReference type="PANTHER" id="PTHR42872">
    <property type="entry name" value="PROTEIN-GLUTAMATE METHYLESTERASE/PROTEIN-GLUTAMINE GLUTAMINASE"/>
    <property type="match status" value="1"/>
</dbReference>
<dbReference type="Gene3D" id="3.40.50.180">
    <property type="entry name" value="Methylesterase CheB, C-terminal domain"/>
    <property type="match status" value="1"/>
</dbReference>
<comment type="caution">
    <text evidence="12">The sequence shown here is derived from an EMBL/GenBank/DDBJ whole genome shotgun (WGS) entry which is preliminary data.</text>
</comment>
<feature type="modified residue" description="4-aspartylphosphate" evidence="6 8">
    <location>
        <position position="57"/>
    </location>
</feature>
<dbReference type="PROSITE" id="PS50122">
    <property type="entry name" value="CHEB"/>
    <property type="match status" value="1"/>
</dbReference>
<evidence type="ECO:0000256" key="9">
    <source>
        <dbReference type="SAM" id="MobiDB-lite"/>
    </source>
</evidence>
<keyword evidence="6 8" id="KW-0597">Phosphoprotein</keyword>
<comment type="domain">
    <text evidence="6">Contains a C-terminal catalytic domain, and an N-terminal region which modulates catalytic activity.</text>
</comment>
<feature type="active site" evidence="6 7">
    <location>
        <position position="180"/>
    </location>
</feature>
<protein>
    <recommendedName>
        <fullName evidence="6">Protein-glutamate methylesterase/protein-glutamine glutaminase</fullName>
        <ecNumber evidence="6">3.1.1.61</ecNumber>
        <ecNumber evidence="6">3.5.1.44</ecNumber>
    </recommendedName>
</protein>
<evidence type="ECO:0000256" key="7">
    <source>
        <dbReference type="PROSITE-ProRule" id="PRU00050"/>
    </source>
</evidence>
<evidence type="ECO:0000256" key="2">
    <source>
        <dbReference type="ARBA" id="ARBA00022500"/>
    </source>
</evidence>
<dbReference type="PANTHER" id="PTHR42872:SF6">
    <property type="entry name" value="PROTEIN-GLUTAMATE METHYLESTERASE_PROTEIN-GLUTAMINE GLUTAMINASE"/>
    <property type="match status" value="1"/>
</dbReference>
<proteinExistence type="inferred from homology"/>
<feature type="active site" evidence="6 7">
    <location>
        <position position="302"/>
    </location>
</feature>
<dbReference type="InterPro" id="IPR001789">
    <property type="entry name" value="Sig_transdc_resp-reg_receiver"/>
</dbReference>
<dbReference type="EMBL" id="BAABXL010000001">
    <property type="protein sequence ID" value="GAA6268573.1"/>
    <property type="molecule type" value="Genomic_DNA"/>
</dbReference>
<dbReference type="CDD" id="cd17541">
    <property type="entry name" value="REC_CheB-like"/>
    <property type="match status" value="1"/>
</dbReference>
<comment type="catalytic activity">
    <reaction evidence="6">
        <text>L-glutaminyl-[protein] + H2O = L-glutamyl-[protein] + NH4(+)</text>
        <dbReference type="Rhea" id="RHEA:16441"/>
        <dbReference type="Rhea" id="RHEA-COMP:10207"/>
        <dbReference type="Rhea" id="RHEA-COMP:10208"/>
        <dbReference type="ChEBI" id="CHEBI:15377"/>
        <dbReference type="ChEBI" id="CHEBI:28938"/>
        <dbReference type="ChEBI" id="CHEBI:29973"/>
        <dbReference type="ChEBI" id="CHEBI:30011"/>
        <dbReference type="EC" id="3.5.1.44"/>
    </reaction>
</comment>
<comment type="similarity">
    <text evidence="6">Belongs to the CheB family.</text>
</comment>
<dbReference type="NCBIfam" id="NF001965">
    <property type="entry name" value="PRK00742.1"/>
    <property type="match status" value="1"/>
</dbReference>
<dbReference type="PIRSF" id="PIRSF000876">
    <property type="entry name" value="RR_chemtxs_CheB"/>
    <property type="match status" value="1"/>
</dbReference>
<keyword evidence="1 6" id="KW-0963">Cytoplasm</keyword>
<name>A0ABQ0AX13_9FIRM</name>